<dbReference type="InterPro" id="IPR029044">
    <property type="entry name" value="Nucleotide-diphossugar_trans"/>
</dbReference>
<dbReference type="PANTHER" id="PTHR22916:SF51">
    <property type="entry name" value="GLYCOSYLTRANSFERASE EPSH-RELATED"/>
    <property type="match status" value="1"/>
</dbReference>
<comment type="caution">
    <text evidence="5">The sequence shown here is derived from an EMBL/GenBank/DDBJ whole genome shotgun (WGS) entry which is preliminary data.</text>
</comment>
<evidence type="ECO:0000313" key="6">
    <source>
        <dbReference type="Proteomes" id="UP000184174"/>
    </source>
</evidence>
<dbReference type="SUPFAM" id="SSF53448">
    <property type="entry name" value="Nucleotide-diphospho-sugar transferases"/>
    <property type="match status" value="1"/>
</dbReference>
<dbReference type="RefSeq" id="WP_072574938.1">
    <property type="nucleotide sequence ID" value="NZ_JABAFN010000034.1"/>
</dbReference>
<dbReference type="Gene3D" id="3.90.550.10">
    <property type="entry name" value="Spore Coat Polysaccharide Biosynthesis Protein SpsA, Chain A"/>
    <property type="match status" value="1"/>
</dbReference>
<evidence type="ECO:0000313" key="5">
    <source>
        <dbReference type="EMBL" id="OPG88386.1"/>
    </source>
</evidence>
<dbReference type="CDD" id="cd00761">
    <property type="entry name" value="Glyco_tranf_GTA_type"/>
    <property type="match status" value="1"/>
</dbReference>
<reference evidence="5 7" key="2">
    <citation type="submission" date="2017-03" db="EMBL/GenBank/DDBJ databases">
        <title>Antibiotic resistance of probiotic microorganisms.</title>
        <authorList>
            <person name="Sanudo A.I."/>
            <person name="Olivares M."/>
            <person name="Banuelos O."/>
        </authorList>
    </citation>
    <scope>NUCLEOTIDE SEQUENCE [LARGE SCALE GENOMIC DNA]</scope>
    <source>
        <strain evidence="5 7">CECT8605</strain>
    </source>
</reference>
<dbReference type="AlphaFoldDB" id="A0A1V4FKW1"/>
<organism evidence="5 7">
    <name type="scientific">Limosilactobacillus reuteri</name>
    <name type="common">Lactobacillus reuteri</name>
    <dbReference type="NCBI Taxonomy" id="1598"/>
    <lineage>
        <taxon>Bacteria</taxon>
        <taxon>Bacillati</taxon>
        <taxon>Bacillota</taxon>
        <taxon>Bacilli</taxon>
        <taxon>Lactobacillales</taxon>
        <taxon>Lactobacillaceae</taxon>
        <taxon>Limosilactobacillus</taxon>
    </lineage>
</organism>
<evidence type="ECO:0000313" key="4">
    <source>
        <dbReference type="EMBL" id="OJI11527.1"/>
    </source>
</evidence>
<dbReference type="PANTHER" id="PTHR22916">
    <property type="entry name" value="GLYCOSYLTRANSFERASE"/>
    <property type="match status" value="1"/>
</dbReference>
<reference evidence="4 6" key="1">
    <citation type="submission" date="2016-10" db="EMBL/GenBank/DDBJ databases">
        <title>Genome sequence of Lactobacillus reuteri 121, a source of glucan and fructan exopolysaccharides.</title>
        <authorList>
            <person name="Gangoiti J."/>
            <person name="Lammerts Van Bueren A."/>
            <person name="Dijkhuizen L."/>
        </authorList>
    </citation>
    <scope>NUCLEOTIDE SEQUENCE [LARGE SCALE GENOMIC DNA]</scope>
    <source>
        <strain evidence="4 6">121</strain>
    </source>
</reference>
<evidence type="ECO:0000313" key="7">
    <source>
        <dbReference type="Proteomes" id="UP000189795"/>
    </source>
</evidence>
<dbReference type="Proteomes" id="UP000184174">
    <property type="component" value="Unassembled WGS sequence"/>
</dbReference>
<sequence length="372" mass="42648">MYRKRIKLNHLLKKLHVPPKKRVGLLKLGIPQRTVKYNEALAKLNAISPFPTGTSVGTHTFKEETFDLAIIVATYNNQDYIDKCISSLVKQQTKYTFSIIVVNDGSTDRTATILAEWAKRFPNIQLINCQHGGLARARNVGLNASVARYISFVDADDYVEKDYVERLMNPANKYKADIVEGSYQTINKDEKFIDKPDLHASAFQDLYGYPWGKVYRRSLFKNVKFPEGFWFEDTMGMYRVWPNADKIITISDIIYNYRINDNGITRSAFSSPKALDSLYITIRLLEDCRNVGMSFSNELYTFTLQQIVTNYIRIHSFKNDDLIAAFSIMAKLIDDYFSASQFTCLDADSLIIEKALRAKDYPLFIAASITKQ</sequence>
<proteinExistence type="predicted"/>
<name>A0A1V4FKW1_LIMRT</name>
<keyword evidence="2" id="KW-0808">Transferase</keyword>
<dbReference type="Proteomes" id="UP000189795">
    <property type="component" value="Unassembled WGS sequence"/>
</dbReference>
<dbReference type="InterPro" id="IPR001173">
    <property type="entry name" value="Glyco_trans_2-like"/>
</dbReference>
<dbReference type="EMBL" id="MKQH01000012">
    <property type="protein sequence ID" value="OJI11527.1"/>
    <property type="molecule type" value="Genomic_DNA"/>
</dbReference>
<gene>
    <name evidence="5" type="ORF">B5D07_05735</name>
    <name evidence="4" type="ORF">BJI45_02265</name>
</gene>
<protein>
    <submittedName>
        <fullName evidence="4">Glycosyltransferase</fullName>
    </submittedName>
</protein>
<dbReference type="EMBL" id="MWVS01000064">
    <property type="protein sequence ID" value="OPG88386.1"/>
    <property type="molecule type" value="Genomic_DNA"/>
</dbReference>
<evidence type="ECO:0000256" key="1">
    <source>
        <dbReference type="ARBA" id="ARBA00022676"/>
    </source>
</evidence>
<dbReference type="Pfam" id="PF00535">
    <property type="entry name" value="Glycos_transf_2"/>
    <property type="match status" value="1"/>
</dbReference>
<evidence type="ECO:0000256" key="2">
    <source>
        <dbReference type="ARBA" id="ARBA00022679"/>
    </source>
</evidence>
<accession>A0A1V4FKW1</accession>
<dbReference type="GO" id="GO:0016757">
    <property type="term" value="F:glycosyltransferase activity"/>
    <property type="evidence" value="ECO:0007669"/>
    <property type="project" value="UniProtKB-KW"/>
</dbReference>
<evidence type="ECO:0000259" key="3">
    <source>
        <dbReference type="Pfam" id="PF00535"/>
    </source>
</evidence>
<feature type="domain" description="Glycosyltransferase 2-like" evidence="3">
    <location>
        <begin position="70"/>
        <end position="225"/>
    </location>
</feature>
<keyword evidence="1" id="KW-0328">Glycosyltransferase</keyword>